<proteinExistence type="predicted"/>
<evidence type="ECO:0000313" key="3">
    <source>
        <dbReference type="Proteomes" id="UP001404104"/>
    </source>
</evidence>
<gene>
    <name evidence="2" type="ORF">ABC969_14875</name>
</gene>
<keyword evidence="3" id="KW-1185">Reference proteome</keyword>
<dbReference type="Proteomes" id="UP001404104">
    <property type="component" value="Unassembled WGS sequence"/>
</dbReference>
<dbReference type="InterPro" id="IPR051599">
    <property type="entry name" value="Cell_Envelope_Assoc"/>
</dbReference>
<evidence type="ECO:0000259" key="1">
    <source>
        <dbReference type="Pfam" id="PF02698"/>
    </source>
</evidence>
<dbReference type="PANTHER" id="PTHR30336:SF20">
    <property type="entry name" value="DUF218 DOMAIN-CONTAINING PROTEIN"/>
    <property type="match status" value="1"/>
</dbReference>
<dbReference type="Gene3D" id="3.40.50.620">
    <property type="entry name" value="HUPs"/>
    <property type="match status" value="1"/>
</dbReference>
<dbReference type="InterPro" id="IPR014729">
    <property type="entry name" value="Rossmann-like_a/b/a_fold"/>
</dbReference>
<name>A0ABU9XW00_9SPHN</name>
<dbReference type="RefSeq" id="WP_345865945.1">
    <property type="nucleotide sequence ID" value="NZ_JBDIMF010000007.1"/>
</dbReference>
<dbReference type="Pfam" id="PF02698">
    <property type="entry name" value="DUF218"/>
    <property type="match status" value="1"/>
</dbReference>
<feature type="domain" description="DUF218" evidence="1">
    <location>
        <begin position="13"/>
        <end position="133"/>
    </location>
</feature>
<dbReference type="PANTHER" id="PTHR30336">
    <property type="entry name" value="INNER MEMBRANE PROTEIN, PROBABLE PERMEASE"/>
    <property type="match status" value="1"/>
</dbReference>
<dbReference type="EMBL" id="JBDIMF010000007">
    <property type="protein sequence ID" value="MEN2787699.1"/>
    <property type="molecule type" value="Genomic_DNA"/>
</dbReference>
<protein>
    <submittedName>
        <fullName evidence="2">YdcF family protein</fullName>
    </submittedName>
</protein>
<accession>A0ABU9XW00</accession>
<comment type="caution">
    <text evidence="2">The sequence shown here is derived from an EMBL/GenBank/DDBJ whole genome shotgun (WGS) entry which is preliminary data.</text>
</comment>
<reference evidence="2 3" key="1">
    <citation type="submission" date="2024-05" db="EMBL/GenBank/DDBJ databases">
        <authorList>
            <person name="Liu Q."/>
            <person name="Xin Y.-H."/>
        </authorList>
    </citation>
    <scope>NUCLEOTIDE SEQUENCE [LARGE SCALE GENOMIC DNA]</scope>
    <source>
        <strain evidence="2 3">CGMCC 1.15349</strain>
    </source>
</reference>
<organism evidence="2 3">
    <name type="scientific">Sphingomonas qilianensis</name>
    <dbReference type="NCBI Taxonomy" id="1736690"/>
    <lineage>
        <taxon>Bacteria</taxon>
        <taxon>Pseudomonadati</taxon>
        <taxon>Pseudomonadota</taxon>
        <taxon>Alphaproteobacteria</taxon>
        <taxon>Sphingomonadales</taxon>
        <taxon>Sphingomonadaceae</taxon>
        <taxon>Sphingomonas</taxon>
    </lineage>
</organism>
<dbReference type="InterPro" id="IPR003848">
    <property type="entry name" value="DUF218"/>
</dbReference>
<sequence>MAVPKPKPALRPLIVVFGAAVRADGRPSPSLRRRIDYAAGAAARFPDADLFCSGAAGREGPSEASVMAGILAEHIDPARLHLDEASTDTLTSVRAAAAYFRARGYDQCLTCTDRYHQARIRMLFAFYGIHARPIMFYRDEVRTPSWWRMRVREGAALPYDFVAGLGARARDLLRRR</sequence>
<dbReference type="CDD" id="cd06259">
    <property type="entry name" value="YdcF-like"/>
    <property type="match status" value="1"/>
</dbReference>
<evidence type="ECO:0000313" key="2">
    <source>
        <dbReference type="EMBL" id="MEN2787699.1"/>
    </source>
</evidence>